<sequence>MATMLSPVVPPCEVPTGSCDHRSAAQVEGIVSIQAIQGLGAAEFFRSLDQQHMVDPTASPEPIEGPRASASNGPASEEAGWKVLGRNGKSCHAVLFLFAKEIYVFVISVVPEDSKGVITLSEECKE</sequence>
<reference evidence="2" key="1">
    <citation type="submission" date="2019-04" db="EMBL/GenBank/DDBJ databases">
        <title>Genome assembly of Zosterops borbonicus 15179.</title>
        <authorList>
            <person name="Leroy T."/>
            <person name="Anselmetti Y."/>
            <person name="Tilak M.-K."/>
            <person name="Nabholz B."/>
        </authorList>
    </citation>
    <scope>NUCLEOTIDE SEQUENCE</scope>
    <source>
        <strain evidence="2">HGM_15179</strain>
        <tissue evidence="2">Muscle</tissue>
    </source>
</reference>
<comment type="caution">
    <text evidence="2">The sequence shown here is derived from an EMBL/GenBank/DDBJ whole genome shotgun (WGS) entry which is preliminary data.</text>
</comment>
<evidence type="ECO:0000313" key="2">
    <source>
        <dbReference type="EMBL" id="TRZ18047.1"/>
    </source>
</evidence>
<dbReference type="AlphaFoldDB" id="A0A8K1LLC5"/>
<keyword evidence="3" id="KW-1185">Reference proteome</keyword>
<evidence type="ECO:0000256" key="1">
    <source>
        <dbReference type="SAM" id="MobiDB-lite"/>
    </source>
</evidence>
<evidence type="ECO:0000313" key="3">
    <source>
        <dbReference type="Proteomes" id="UP000796761"/>
    </source>
</evidence>
<dbReference type="Proteomes" id="UP000796761">
    <property type="component" value="Unassembled WGS sequence"/>
</dbReference>
<accession>A0A8K1LLC5</accession>
<proteinExistence type="predicted"/>
<protein>
    <submittedName>
        <fullName evidence="2">Uncharacterized protein</fullName>
    </submittedName>
</protein>
<dbReference type="EMBL" id="SWJQ01000237">
    <property type="protein sequence ID" value="TRZ18047.1"/>
    <property type="molecule type" value="Genomic_DNA"/>
</dbReference>
<organism evidence="2 3">
    <name type="scientific">Zosterops borbonicus</name>
    <dbReference type="NCBI Taxonomy" id="364589"/>
    <lineage>
        <taxon>Eukaryota</taxon>
        <taxon>Metazoa</taxon>
        <taxon>Chordata</taxon>
        <taxon>Craniata</taxon>
        <taxon>Vertebrata</taxon>
        <taxon>Euteleostomi</taxon>
        <taxon>Archelosauria</taxon>
        <taxon>Archosauria</taxon>
        <taxon>Dinosauria</taxon>
        <taxon>Saurischia</taxon>
        <taxon>Theropoda</taxon>
        <taxon>Coelurosauria</taxon>
        <taxon>Aves</taxon>
        <taxon>Neognathae</taxon>
        <taxon>Neoaves</taxon>
        <taxon>Telluraves</taxon>
        <taxon>Australaves</taxon>
        <taxon>Passeriformes</taxon>
        <taxon>Sylvioidea</taxon>
        <taxon>Zosteropidae</taxon>
        <taxon>Zosterops</taxon>
    </lineage>
</organism>
<feature type="region of interest" description="Disordered" evidence="1">
    <location>
        <begin position="51"/>
        <end position="78"/>
    </location>
</feature>
<name>A0A8K1LLC5_9PASS</name>
<gene>
    <name evidence="2" type="ORF">HGM15179_009050</name>
</gene>